<evidence type="ECO:0000259" key="9">
    <source>
        <dbReference type="PROSITE" id="PS51173"/>
    </source>
</evidence>
<dbReference type="PANTHER" id="PTHR34002:SF9">
    <property type="entry name" value="XYLOGLUCAN-SPECIFIC ENDO-BETA-1,4-GLUCANASE A"/>
    <property type="match status" value="1"/>
</dbReference>
<dbReference type="InterPro" id="IPR013783">
    <property type="entry name" value="Ig-like_fold"/>
</dbReference>
<dbReference type="PROSITE" id="PS50853">
    <property type="entry name" value="FN3"/>
    <property type="match status" value="1"/>
</dbReference>
<dbReference type="Pfam" id="PF01670">
    <property type="entry name" value="Glyco_hydro_12"/>
    <property type="match status" value="1"/>
</dbReference>
<feature type="region of interest" description="Disordered" evidence="6">
    <location>
        <begin position="247"/>
        <end position="278"/>
    </location>
</feature>
<keyword evidence="5" id="KW-0378">Hydrolase</keyword>
<feature type="compositionally biased region" description="Low complexity" evidence="6">
    <location>
        <begin position="252"/>
        <end position="278"/>
    </location>
</feature>
<protein>
    <recommendedName>
        <fullName evidence="12">Glycosyl hydrolase family 5</fullName>
    </recommendedName>
</protein>
<dbReference type="InterPro" id="IPR003961">
    <property type="entry name" value="FN3_dom"/>
</dbReference>
<dbReference type="SUPFAM" id="SSF49384">
    <property type="entry name" value="Carbohydrate-binding domain"/>
    <property type="match status" value="1"/>
</dbReference>
<dbReference type="CDD" id="cd00063">
    <property type="entry name" value="FN3"/>
    <property type="match status" value="1"/>
</dbReference>
<dbReference type="EMBL" id="BAABDQ010000004">
    <property type="protein sequence ID" value="GAA3544468.1"/>
    <property type="molecule type" value="Genomic_DNA"/>
</dbReference>
<dbReference type="InterPro" id="IPR013320">
    <property type="entry name" value="ConA-like_dom_sf"/>
</dbReference>
<dbReference type="SMART" id="SM00637">
    <property type="entry name" value="CBD_II"/>
    <property type="match status" value="1"/>
</dbReference>
<dbReference type="Gene3D" id="2.60.40.10">
    <property type="entry name" value="Immunoglobulins"/>
    <property type="match status" value="1"/>
</dbReference>
<dbReference type="InterPro" id="IPR008965">
    <property type="entry name" value="CBM2/CBM3_carb-bd_dom_sf"/>
</dbReference>
<dbReference type="Gene3D" id="2.60.40.290">
    <property type="match status" value="1"/>
</dbReference>
<feature type="chain" id="PRO_5047123982" description="Glycosyl hydrolase family 5" evidence="7">
    <location>
        <begin position="23"/>
        <end position="452"/>
    </location>
</feature>
<name>A0ABP6W4H1_9ACTN</name>
<dbReference type="Proteomes" id="UP001500630">
    <property type="component" value="Unassembled WGS sequence"/>
</dbReference>
<gene>
    <name evidence="10" type="ORF">GCM10022419_025860</name>
</gene>
<keyword evidence="3 5" id="KW-0326">Glycosidase</keyword>
<keyword evidence="2 5" id="KW-0119">Carbohydrate metabolism</keyword>
<sequence>MHIYLIISALLAAGLFAAPAQAAPVLCEKFGATTVQSGRYVVINNVWGADTAQCIDVNQSGGFTVTQSAHNKPTNGAPASYPAIYAGCHYANCSTGSNLPMQASAAAFGSLRTSVSMTYPGSGTWDAAYDIWFDPTPRTDGQNTGAEIMVWLNKQGSIQPVGSQVGTVSLAGGTWQVWFGNIGWNVISYVRTSATSSLDFTINTFYADAISRGHAQRSWYLTSVQAGFEPWVGGAGLAVNSFSFGSGGGGTDTTPPSTPGTPTAAGTTSTGTTLSWGASTDTGGSGLAGYDVLRATGDTFTRVGGGTTTSFTDTGLTPATAYRYRVQARDGANNLSPESGTVTVTTLPGGGGGGSCAVNATTQNAWNTGYVIQPVTVSSTTARTSWTVTFALPAGHTISGIWNASYTVSGGTVTVRNLAHNGAIGPGASTSFGYQATRPASSTQLPAGYACG</sequence>
<evidence type="ECO:0000313" key="10">
    <source>
        <dbReference type="EMBL" id="GAA3544468.1"/>
    </source>
</evidence>
<evidence type="ECO:0000256" key="1">
    <source>
        <dbReference type="ARBA" id="ARBA00005519"/>
    </source>
</evidence>
<feature type="domain" description="CBM2" evidence="9">
    <location>
        <begin position="349"/>
        <end position="452"/>
    </location>
</feature>
<comment type="similarity">
    <text evidence="1 5">Belongs to the glycosyl hydrolase 12 (cellulase H) family.</text>
</comment>
<accession>A0ABP6W4H1</accession>
<evidence type="ECO:0008006" key="12">
    <source>
        <dbReference type="Google" id="ProtNLM"/>
    </source>
</evidence>
<keyword evidence="11" id="KW-1185">Reference proteome</keyword>
<reference evidence="11" key="1">
    <citation type="journal article" date="2019" name="Int. J. Syst. Evol. Microbiol.">
        <title>The Global Catalogue of Microorganisms (GCM) 10K type strain sequencing project: providing services to taxonomists for standard genome sequencing and annotation.</title>
        <authorList>
            <consortium name="The Broad Institute Genomics Platform"/>
            <consortium name="The Broad Institute Genome Sequencing Center for Infectious Disease"/>
            <person name="Wu L."/>
            <person name="Ma J."/>
        </authorList>
    </citation>
    <scope>NUCLEOTIDE SEQUENCE [LARGE SCALE GENOMIC DNA]</scope>
    <source>
        <strain evidence="11">JCM 17326</strain>
    </source>
</reference>
<dbReference type="InterPro" id="IPR036116">
    <property type="entry name" value="FN3_sf"/>
</dbReference>
<dbReference type="PANTHER" id="PTHR34002">
    <property type="entry name" value="BLR1656 PROTEIN"/>
    <property type="match status" value="1"/>
</dbReference>
<dbReference type="Pfam" id="PF00041">
    <property type="entry name" value="fn3"/>
    <property type="match status" value="1"/>
</dbReference>
<evidence type="ECO:0000256" key="6">
    <source>
        <dbReference type="SAM" id="MobiDB-lite"/>
    </source>
</evidence>
<dbReference type="Pfam" id="PF00553">
    <property type="entry name" value="CBM_2"/>
    <property type="match status" value="1"/>
</dbReference>
<evidence type="ECO:0000256" key="4">
    <source>
        <dbReference type="ARBA" id="ARBA00023326"/>
    </source>
</evidence>
<dbReference type="InterPro" id="IPR002594">
    <property type="entry name" value="GH12"/>
</dbReference>
<feature type="domain" description="Fibronectin type-III" evidence="8">
    <location>
        <begin position="258"/>
        <end position="349"/>
    </location>
</feature>
<dbReference type="SUPFAM" id="SSF49265">
    <property type="entry name" value="Fibronectin type III"/>
    <property type="match status" value="1"/>
</dbReference>
<keyword evidence="4 5" id="KW-0624">Polysaccharide degradation</keyword>
<proteinExistence type="inferred from homology"/>
<evidence type="ECO:0000259" key="8">
    <source>
        <dbReference type="PROSITE" id="PS50853"/>
    </source>
</evidence>
<dbReference type="InterPro" id="IPR012291">
    <property type="entry name" value="CBM2_carb-bd_dom_sf"/>
</dbReference>
<dbReference type="PROSITE" id="PS51173">
    <property type="entry name" value="CBM2"/>
    <property type="match status" value="1"/>
</dbReference>
<dbReference type="InterPro" id="IPR013319">
    <property type="entry name" value="GH11/12"/>
</dbReference>
<evidence type="ECO:0000256" key="5">
    <source>
        <dbReference type="RuleBase" id="RU361163"/>
    </source>
</evidence>
<evidence type="ECO:0000256" key="2">
    <source>
        <dbReference type="ARBA" id="ARBA00023277"/>
    </source>
</evidence>
<comment type="caution">
    <text evidence="10">The sequence shown here is derived from an EMBL/GenBank/DDBJ whole genome shotgun (WGS) entry which is preliminary data.</text>
</comment>
<evidence type="ECO:0000256" key="7">
    <source>
        <dbReference type="SAM" id="SignalP"/>
    </source>
</evidence>
<dbReference type="Gene3D" id="2.60.120.180">
    <property type="match status" value="1"/>
</dbReference>
<dbReference type="InterPro" id="IPR001919">
    <property type="entry name" value="CBD2"/>
</dbReference>
<evidence type="ECO:0000256" key="3">
    <source>
        <dbReference type="ARBA" id="ARBA00023295"/>
    </source>
</evidence>
<dbReference type="SMART" id="SM00060">
    <property type="entry name" value="FN3"/>
    <property type="match status" value="1"/>
</dbReference>
<keyword evidence="7" id="KW-0732">Signal</keyword>
<dbReference type="SUPFAM" id="SSF49899">
    <property type="entry name" value="Concanavalin A-like lectins/glucanases"/>
    <property type="match status" value="1"/>
</dbReference>
<evidence type="ECO:0000313" key="11">
    <source>
        <dbReference type="Proteomes" id="UP001500630"/>
    </source>
</evidence>
<organism evidence="10 11">
    <name type="scientific">Nonomuraea rosea</name>
    <dbReference type="NCBI Taxonomy" id="638574"/>
    <lineage>
        <taxon>Bacteria</taxon>
        <taxon>Bacillati</taxon>
        <taxon>Actinomycetota</taxon>
        <taxon>Actinomycetes</taxon>
        <taxon>Streptosporangiales</taxon>
        <taxon>Streptosporangiaceae</taxon>
        <taxon>Nonomuraea</taxon>
    </lineage>
</organism>
<feature type="signal peptide" evidence="7">
    <location>
        <begin position="1"/>
        <end position="22"/>
    </location>
</feature>